<organism evidence="5 6">
    <name type="scientific">Candidatus Glassbacteria bacterium RBG_16_58_8</name>
    <dbReference type="NCBI Taxonomy" id="1817866"/>
    <lineage>
        <taxon>Bacteria</taxon>
        <taxon>Candidatus Glassiibacteriota</taxon>
    </lineage>
</organism>
<dbReference type="CDD" id="cd00090">
    <property type="entry name" value="HTH_ARSR"/>
    <property type="match status" value="1"/>
</dbReference>
<dbReference type="PROSITE" id="PS00846">
    <property type="entry name" value="HTH_ARSR_1"/>
    <property type="match status" value="1"/>
</dbReference>
<dbReference type="PROSITE" id="PS50987">
    <property type="entry name" value="HTH_ARSR_2"/>
    <property type="match status" value="1"/>
</dbReference>
<dbReference type="InterPro" id="IPR011991">
    <property type="entry name" value="ArsR-like_HTH"/>
</dbReference>
<dbReference type="PANTHER" id="PTHR43132">
    <property type="entry name" value="ARSENICAL RESISTANCE OPERON REPRESSOR ARSR-RELATED"/>
    <property type="match status" value="1"/>
</dbReference>
<dbReference type="PRINTS" id="PR00778">
    <property type="entry name" value="HTHARSR"/>
</dbReference>
<dbReference type="EMBL" id="MFIW01000003">
    <property type="protein sequence ID" value="OGF98457.1"/>
    <property type="molecule type" value="Genomic_DNA"/>
</dbReference>
<evidence type="ECO:0000256" key="2">
    <source>
        <dbReference type="ARBA" id="ARBA00023125"/>
    </source>
</evidence>
<feature type="non-terminal residue" evidence="5">
    <location>
        <position position="91"/>
    </location>
</feature>
<evidence type="ECO:0000256" key="1">
    <source>
        <dbReference type="ARBA" id="ARBA00023015"/>
    </source>
</evidence>
<dbReference type="Pfam" id="PF01022">
    <property type="entry name" value="HTH_5"/>
    <property type="match status" value="1"/>
</dbReference>
<reference evidence="5 6" key="1">
    <citation type="journal article" date="2016" name="Nat. Commun.">
        <title>Thousands of microbial genomes shed light on interconnected biogeochemical processes in an aquifer system.</title>
        <authorList>
            <person name="Anantharaman K."/>
            <person name="Brown C.T."/>
            <person name="Hug L.A."/>
            <person name="Sharon I."/>
            <person name="Castelle C.J."/>
            <person name="Probst A.J."/>
            <person name="Thomas B.C."/>
            <person name="Singh A."/>
            <person name="Wilkins M.J."/>
            <person name="Karaoz U."/>
            <person name="Brodie E.L."/>
            <person name="Williams K.H."/>
            <person name="Hubbard S.S."/>
            <person name="Banfield J.F."/>
        </authorList>
    </citation>
    <scope>NUCLEOTIDE SEQUENCE [LARGE SCALE GENOMIC DNA]</scope>
</reference>
<sequence>MNIYSGSMLLVDKRTAKSVKAAIEPESQIHRLSDFFKIMGDSTRLKIILALSQGELCVCDLAAIIGVSSSAASHQLRILRGARLVQYRREG</sequence>
<dbReference type="InterPro" id="IPR001845">
    <property type="entry name" value="HTH_ArsR_DNA-bd_dom"/>
</dbReference>
<gene>
    <name evidence="5" type="ORF">A2Z06_03410</name>
</gene>
<evidence type="ECO:0000256" key="3">
    <source>
        <dbReference type="ARBA" id="ARBA00023163"/>
    </source>
</evidence>
<dbReference type="InterPro" id="IPR036388">
    <property type="entry name" value="WH-like_DNA-bd_sf"/>
</dbReference>
<dbReference type="Proteomes" id="UP000179034">
    <property type="component" value="Unassembled WGS sequence"/>
</dbReference>
<dbReference type="NCBIfam" id="NF033788">
    <property type="entry name" value="HTH_metalloreg"/>
    <property type="match status" value="1"/>
</dbReference>
<dbReference type="Gene3D" id="1.10.10.10">
    <property type="entry name" value="Winged helix-like DNA-binding domain superfamily/Winged helix DNA-binding domain"/>
    <property type="match status" value="1"/>
</dbReference>
<dbReference type="SUPFAM" id="SSF46785">
    <property type="entry name" value="Winged helix' DNA-binding domain"/>
    <property type="match status" value="1"/>
</dbReference>
<evidence type="ECO:0000313" key="5">
    <source>
        <dbReference type="EMBL" id="OGF98457.1"/>
    </source>
</evidence>
<keyword evidence="1" id="KW-0805">Transcription regulation</keyword>
<keyword evidence="2" id="KW-0238">DNA-binding</keyword>
<dbReference type="AlphaFoldDB" id="A0A1F5YE44"/>
<keyword evidence="3" id="KW-0804">Transcription</keyword>
<proteinExistence type="predicted"/>
<dbReference type="InterPro" id="IPR018334">
    <property type="entry name" value="ArsR_HTH"/>
</dbReference>
<dbReference type="GO" id="GO:0003700">
    <property type="term" value="F:DNA-binding transcription factor activity"/>
    <property type="evidence" value="ECO:0007669"/>
    <property type="project" value="InterPro"/>
</dbReference>
<evidence type="ECO:0000313" key="6">
    <source>
        <dbReference type="Proteomes" id="UP000179034"/>
    </source>
</evidence>
<dbReference type="InterPro" id="IPR051011">
    <property type="entry name" value="Metal_resp_trans_reg"/>
</dbReference>
<protein>
    <submittedName>
        <fullName evidence="5">Transcriptional regulator</fullName>
    </submittedName>
</protein>
<name>A0A1F5YE44_9BACT</name>
<evidence type="ECO:0000259" key="4">
    <source>
        <dbReference type="PROSITE" id="PS50987"/>
    </source>
</evidence>
<dbReference type="GO" id="GO:0003677">
    <property type="term" value="F:DNA binding"/>
    <property type="evidence" value="ECO:0007669"/>
    <property type="project" value="UniProtKB-KW"/>
</dbReference>
<dbReference type="PANTHER" id="PTHR43132:SF6">
    <property type="entry name" value="HTH-TYPE TRANSCRIPTIONAL REPRESSOR CZRA"/>
    <property type="match status" value="1"/>
</dbReference>
<feature type="domain" description="HTH arsR-type" evidence="4">
    <location>
        <begin position="24"/>
        <end position="91"/>
    </location>
</feature>
<accession>A0A1F5YE44</accession>
<comment type="caution">
    <text evidence="5">The sequence shown here is derived from an EMBL/GenBank/DDBJ whole genome shotgun (WGS) entry which is preliminary data.</text>
</comment>
<dbReference type="SMART" id="SM00418">
    <property type="entry name" value="HTH_ARSR"/>
    <property type="match status" value="1"/>
</dbReference>
<dbReference type="InterPro" id="IPR036390">
    <property type="entry name" value="WH_DNA-bd_sf"/>
</dbReference>